<sequence length="191" mass="22021">MVEFEYDMTKWKEAQIWSGGPVEDWEVPGKDGSKAAVSVHPRDMMDYHGLSNMWPRELYSRAVCVGEEQYLEVIKLQEELRFHFYYTGLDPMDGTDDPKEYLCLVVYSKADWKGIEGGLEQLGIHLAESPEEPVDQETEDLAIQMMLRASDAWITYCDPWMKRQFDAAGAELQPGKVYRLDEDGLREKLGL</sequence>
<organism evidence="1 2">
    <name type="scientific">Durusdinium trenchii</name>
    <dbReference type="NCBI Taxonomy" id="1381693"/>
    <lineage>
        <taxon>Eukaryota</taxon>
        <taxon>Sar</taxon>
        <taxon>Alveolata</taxon>
        <taxon>Dinophyceae</taxon>
        <taxon>Suessiales</taxon>
        <taxon>Symbiodiniaceae</taxon>
        <taxon>Durusdinium</taxon>
    </lineage>
</organism>
<keyword evidence="2" id="KW-1185">Reference proteome</keyword>
<gene>
    <name evidence="1" type="ORF">CCMP2556_LOCUS8961</name>
</gene>
<reference evidence="1 2" key="1">
    <citation type="submission" date="2024-02" db="EMBL/GenBank/DDBJ databases">
        <authorList>
            <person name="Chen Y."/>
            <person name="Shah S."/>
            <person name="Dougan E. K."/>
            <person name="Thang M."/>
            <person name="Chan C."/>
        </authorList>
    </citation>
    <scope>NUCLEOTIDE SEQUENCE [LARGE SCALE GENOMIC DNA]</scope>
</reference>
<protein>
    <submittedName>
        <fullName evidence="1">Uncharacterized protein</fullName>
    </submittedName>
</protein>
<evidence type="ECO:0000313" key="1">
    <source>
        <dbReference type="EMBL" id="CAK9007735.1"/>
    </source>
</evidence>
<accession>A0ABP0J064</accession>
<evidence type="ECO:0000313" key="2">
    <source>
        <dbReference type="Proteomes" id="UP001642484"/>
    </source>
</evidence>
<proteinExistence type="predicted"/>
<name>A0ABP0J064_9DINO</name>
<dbReference type="EMBL" id="CAXAMN010004113">
    <property type="protein sequence ID" value="CAK9007735.1"/>
    <property type="molecule type" value="Genomic_DNA"/>
</dbReference>
<dbReference type="Proteomes" id="UP001642484">
    <property type="component" value="Unassembled WGS sequence"/>
</dbReference>
<comment type="caution">
    <text evidence="1">The sequence shown here is derived from an EMBL/GenBank/DDBJ whole genome shotgun (WGS) entry which is preliminary data.</text>
</comment>